<dbReference type="RefSeq" id="WP_245414412.1">
    <property type="nucleotide sequence ID" value="NZ_JBHEEX010000005.1"/>
</dbReference>
<dbReference type="GO" id="GO:0045892">
    <property type="term" value="P:negative regulation of DNA-templated transcription"/>
    <property type="evidence" value="ECO:0007669"/>
    <property type="project" value="InterPro"/>
</dbReference>
<dbReference type="InterPro" id="IPR036388">
    <property type="entry name" value="WH-like_DNA-bd_sf"/>
</dbReference>
<dbReference type="SUPFAM" id="SSF46785">
    <property type="entry name" value="Winged helix' DNA-binding domain"/>
    <property type="match status" value="1"/>
</dbReference>
<protein>
    <submittedName>
        <fullName evidence="3">MarR family transcriptional regulator</fullName>
    </submittedName>
</protein>
<feature type="domain" description="HTH marR-type" evidence="2">
    <location>
        <begin position="27"/>
        <end position="159"/>
    </location>
</feature>
<dbReference type="InterPro" id="IPR036390">
    <property type="entry name" value="WH_DNA-bd_sf"/>
</dbReference>
<dbReference type="GO" id="GO:0006950">
    <property type="term" value="P:response to stress"/>
    <property type="evidence" value="ECO:0007669"/>
    <property type="project" value="TreeGrafter"/>
</dbReference>
<dbReference type="PRINTS" id="PR00598">
    <property type="entry name" value="HTHMARR"/>
</dbReference>
<sequence>MMEPSQIVSPGPPDPIPHDRLMPPDTRRSLPIALLRAREAIMSHFRPMLASHDVTEPQWRVIRVLAEAGTLDASEVAEKAFILAPSLTRMIKSLEERGYITRHKDVGDGRRVLLKLAPAGLDILRTVTPDSLAIYEHIEARYGKMRVEHLLDLLDDLAMLKSEPPEGSDQPH</sequence>
<organism evidence="3 4">
    <name type="scientific">Mycoplana dimorpha</name>
    <dbReference type="NCBI Taxonomy" id="28320"/>
    <lineage>
        <taxon>Bacteria</taxon>
        <taxon>Pseudomonadati</taxon>
        <taxon>Pseudomonadota</taxon>
        <taxon>Alphaproteobacteria</taxon>
        <taxon>Hyphomicrobiales</taxon>
        <taxon>Rhizobiaceae</taxon>
        <taxon>Mycoplana</taxon>
    </lineage>
</organism>
<comment type="caution">
    <text evidence="3">The sequence shown here is derived from an EMBL/GenBank/DDBJ whole genome shotgun (WGS) entry which is preliminary data.</text>
</comment>
<dbReference type="Proteomes" id="UP000241247">
    <property type="component" value="Unassembled WGS sequence"/>
</dbReference>
<dbReference type="GO" id="GO:0003677">
    <property type="term" value="F:DNA binding"/>
    <property type="evidence" value="ECO:0007669"/>
    <property type="project" value="InterPro"/>
</dbReference>
<dbReference type="InterPro" id="IPR012712">
    <property type="entry name" value="HpaR/FarR"/>
</dbReference>
<dbReference type="PANTHER" id="PTHR33164">
    <property type="entry name" value="TRANSCRIPTIONAL REGULATOR, MARR FAMILY"/>
    <property type="match status" value="1"/>
</dbReference>
<dbReference type="InterPro" id="IPR000835">
    <property type="entry name" value="HTH_MarR-typ"/>
</dbReference>
<dbReference type="EMBL" id="PZZZ01000006">
    <property type="protein sequence ID" value="PTM93467.1"/>
    <property type="molecule type" value="Genomic_DNA"/>
</dbReference>
<proteinExistence type="predicted"/>
<evidence type="ECO:0000259" key="2">
    <source>
        <dbReference type="PROSITE" id="PS50995"/>
    </source>
</evidence>
<dbReference type="GO" id="GO:0003700">
    <property type="term" value="F:DNA-binding transcription factor activity"/>
    <property type="evidence" value="ECO:0007669"/>
    <property type="project" value="InterPro"/>
</dbReference>
<dbReference type="PROSITE" id="PS50995">
    <property type="entry name" value="HTH_MARR_2"/>
    <property type="match status" value="1"/>
</dbReference>
<dbReference type="InterPro" id="IPR039422">
    <property type="entry name" value="MarR/SlyA-like"/>
</dbReference>
<evidence type="ECO:0000256" key="1">
    <source>
        <dbReference type="SAM" id="MobiDB-lite"/>
    </source>
</evidence>
<evidence type="ECO:0000313" key="3">
    <source>
        <dbReference type="EMBL" id="PTM93467.1"/>
    </source>
</evidence>
<evidence type="ECO:0000313" key="4">
    <source>
        <dbReference type="Proteomes" id="UP000241247"/>
    </source>
</evidence>
<dbReference type="SMART" id="SM00347">
    <property type="entry name" value="HTH_MARR"/>
    <property type="match status" value="1"/>
</dbReference>
<feature type="region of interest" description="Disordered" evidence="1">
    <location>
        <begin position="1"/>
        <end position="24"/>
    </location>
</feature>
<dbReference type="PANTHER" id="PTHR33164:SF13">
    <property type="entry name" value="4-HYDROXYPHENYLACETATE CATABOLISM PROTEIN"/>
    <property type="match status" value="1"/>
</dbReference>
<accession>A0A2T5B3B0</accession>
<dbReference type="Pfam" id="PF01047">
    <property type="entry name" value="MarR"/>
    <property type="match status" value="1"/>
</dbReference>
<dbReference type="AlphaFoldDB" id="A0A2T5B3B0"/>
<dbReference type="Gene3D" id="1.10.10.10">
    <property type="entry name" value="Winged helix-like DNA-binding domain superfamily/Winged helix DNA-binding domain"/>
    <property type="match status" value="1"/>
</dbReference>
<name>A0A2T5B3B0_MYCDI</name>
<reference evidence="3 4" key="1">
    <citation type="submission" date="2018-04" db="EMBL/GenBank/DDBJ databases">
        <title>Genomic Encyclopedia of Type Strains, Phase IV (KMG-IV): sequencing the most valuable type-strain genomes for metagenomic binning, comparative biology and taxonomic classification.</title>
        <authorList>
            <person name="Goeker M."/>
        </authorList>
    </citation>
    <scope>NUCLEOTIDE SEQUENCE [LARGE SCALE GENOMIC DNA]</scope>
    <source>
        <strain evidence="3 4">DSM 7138</strain>
    </source>
</reference>
<dbReference type="NCBIfam" id="TIGR02337">
    <property type="entry name" value="HpaR"/>
    <property type="match status" value="1"/>
</dbReference>
<keyword evidence="4" id="KW-1185">Reference proteome</keyword>
<gene>
    <name evidence="3" type="ORF">C7449_106152</name>
</gene>